<sequence length="317" mass="35848">MSNVNELVKNIQSRLDDAKTIFQKKDSLRSLSEIKIVQEIAKDLGVLTTNFQDIDEDSKVIISGIKLSADVPEDIKKYIVTLQERLKFKTNNMEEPKSKINLGNPILNMLSKSTSIQNIKSYSQPANELTKNEVNLFYDSIKEFFATVVFKKPTDELSDDMFLACLVSYFTSLLEQSTSVENINNQNLLNSFTFDNVSYEWDRAKIMQFIKSKFSINIDHNIENIERRFARAETTTIDQVLGAANYNSSNRLATQWGVLGSNRSHISDCRATYKSTVTPSSQSAQVAATDYATSKRGQDPQAVHVTQVLGKTRRNNN</sequence>
<dbReference type="Pfam" id="PF01785">
    <property type="entry name" value="Closter_coat"/>
    <property type="match status" value="1"/>
</dbReference>
<evidence type="ECO:0000313" key="5">
    <source>
        <dbReference type="Proteomes" id="UP000232757"/>
    </source>
</evidence>
<evidence type="ECO:0000256" key="1">
    <source>
        <dbReference type="ARBA" id="ARBA00004328"/>
    </source>
</evidence>
<name>M1PB50_9CLOS</name>
<evidence type="ECO:0000313" key="4">
    <source>
        <dbReference type="EMBL" id="AGF73891.1"/>
    </source>
</evidence>
<dbReference type="RefSeq" id="YP_009664829.1">
    <property type="nucleotide sequence ID" value="NC_043108.1"/>
</dbReference>
<protein>
    <submittedName>
        <fullName evidence="4">Coat protein</fullName>
    </submittedName>
</protein>
<organism evidence="4 5">
    <name type="scientific">Cordyline virus 4</name>
    <dbReference type="NCBI Taxonomy" id="1177753"/>
    <lineage>
        <taxon>Viruses</taxon>
        <taxon>Riboviria</taxon>
        <taxon>Orthornavirae</taxon>
        <taxon>Kitrinoviricota</taxon>
        <taxon>Alsuviricetes</taxon>
        <taxon>Martellivirales</taxon>
        <taxon>Closteroviridae</taxon>
        <taxon>Velarivirus</taxon>
        <taxon>Velarivirus tetracordylinae</taxon>
    </lineage>
</organism>
<dbReference type="GeneID" id="40524936"/>
<evidence type="ECO:0000256" key="2">
    <source>
        <dbReference type="ARBA" id="ARBA00022561"/>
    </source>
</evidence>
<dbReference type="GO" id="GO:0019028">
    <property type="term" value="C:viral capsid"/>
    <property type="evidence" value="ECO:0007669"/>
    <property type="project" value="UniProtKB-KW"/>
</dbReference>
<dbReference type="EMBL" id="JQ599284">
    <property type="protein sequence ID" value="AGF73891.1"/>
    <property type="molecule type" value="Genomic_RNA"/>
</dbReference>
<dbReference type="KEGG" id="vg:40524936"/>
<keyword evidence="2 4" id="KW-0167">Capsid protein</keyword>
<reference evidence="4 5" key="1">
    <citation type="submission" date="2013-02" db="EMBL/GenBank/DDBJ databases">
        <title>Differentiation, distribution, and elimination of closteroviruses infecting Cordyline fruticosa (L.) in Hawaii.</title>
        <authorList>
            <person name="Melzer M.J."/>
        </authorList>
    </citation>
    <scope>NUCLEOTIDE SEQUENCE [LARGE SCALE GENOMIC DNA]</scope>
    <source>
        <strain evidence="4">SJ1</strain>
    </source>
</reference>
<dbReference type="Proteomes" id="UP000232757">
    <property type="component" value="Segment"/>
</dbReference>
<accession>M1PB50</accession>
<keyword evidence="3" id="KW-0946">Virion</keyword>
<proteinExistence type="predicted"/>
<keyword evidence="5" id="KW-1185">Reference proteome</keyword>
<evidence type="ECO:0000256" key="3">
    <source>
        <dbReference type="ARBA" id="ARBA00022844"/>
    </source>
</evidence>
<comment type="subcellular location">
    <subcellularLocation>
        <location evidence="1">Virion</location>
    </subcellularLocation>
</comment>
<dbReference type="InterPro" id="IPR002679">
    <property type="entry name" value="Closter_coat"/>
</dbReference>